<evidence type="ECO:0000256" key="1">
    <source>
        <dbReference type="SAM" id="MobiDB-lite"/>
    </source>
</evidence>
<dbReference type="EMBL" id="LR778301">
    <property type="protein sequence ID" value="CAB1370421.1"/>
    <property type="molecule type" value="Genomic_DNA"/>
</dbReference>
<evidence type="ECO:0000313" key="3">
    <source>
        <dbReference type="Proteomes" id="UP000515733"/>
    </source>
</evidence>
<name>A0A6S6Y0X3_9PROT</name>
<organism evidence="2 3">
    <name type="scientific">Denitratisoma oestradiolicum</name>
    <dbReference type="NCBI Taxonomy" id="311182"/>
    <lineage>
        <taxon>Bacteria</taxon>
        <taxon>Pseudomonadati</taxon>
        <taxon>Pseudomonadota</taxon>
        <taxon>Betaproteobacteria</taxon>
        <taxon>Nitrosomonadales</taxon>
        <taxon>Sterolibacteriaceae</taxon>
        <taxon>Denitratisoma</taxon>
    </lineage>
</organism>
<keyword evidence="3" id="KW-1185">Reference proteome</keyword>
<gene>
    <name evidence="2" type="ORF">DENOEST_3267</name>
</gene>
<dbReference type="RefSeq" id="WP_145771495.1">
    <property type="nucleotide sequence ID" value="NZ_LR778301.1"/>
</dbReference>
<dbReference type="SUPFAM" id="SSF53300">
    <property type="entry name" value="vWA-like"/>
    <property type="match status" value="1"/>
</dbReference>
<feature type="region of interest" description="Disordered" evidence="1">
    <location>
        <begin position="219"/>
        <end position="246"/>
    </location>
</feature>
<dbReference type="OrthoDB" id="9758211at2"/>
<dbReference type="Gene3D" id="3.40.50.410">
    <property type="entry name" value="von Willebrand factor, type A domain"/>
    <property type="match status" value="1"/>
</dbReference>
<sequence length="624" mass="69067">MEEWVGGLWHRLVTRAAGGHYPSAAVKLTEMERHIGVLYRAFGGDGGRSIGGAAADRHHARRRWLPRLAGSDERVSLACLEAEALRLPTNIDCFAERELNRDLYLWLAALAACDVAPQSPWLTRNRRAAATALTRFPGLAVRYRRLVAAHLAQRMAPEELPADEAAQEQAIRTALLDPMTEPGREFPDLAPSTSAFSRKPRPPQPVLLWLSPLSPQASSLLSNGADEHGASQGAGQDSAADPDPTHRAERVALPQPKSPFLMMFRAESLLTWGEYLQVNRAFDDDPDPKARDAARDLDHLSLARGGPPLRATVKFDLDLPSAAADDLRLGEGIPLPEWDYRQGLLQEAHVRLQPMQARAAPPLALPHHLAAAARHLRNRFAALATGPRWLRGQPDGEEIDLDASIRHFAERRSGAVPESGLYCSRRPQDRNLACLLLADLSMSTDSWVSNQHRVIDVVRDAAFLFCEALSATGDRFGVYGFSSVRRGHVRFHVVKDFAAAYDARARGRIAALKPGYYTRMGAALRQATRILAEQPARRRLLLLLSDGKPNDLDEYDSRYGIEDTRMAIMEARRLGITPFCVTIDREGGDYLPHLFGKAGFQIISDPDQLPTRLPRLYAELSRTS</sequence>
<dbReference type="KEGG" id="doe:DENOEST_3267"/>
<feature type="compositionally biased region" description="Low complexity" evidence="1">
    <location>
        <begin position="230"/>
        <end position="241"/>
    </location>
</feature>
<dbReference type="PANTHER" id="PTHR41248">
    <property type="entry name" value="NORD PROTEIN"/>
    <property type="match status" value="1"/>
</dbReference>
<dbReference type="PROSITE" id="PS50234">
    <property type="entry name" value="VWFA"/>
    <property type="match status" value="1"/>
</dbReference>
<dbReference type="PANTHER" id="PTHR41248:SF1">
    <property type="entry name" value="NORD PROTEIN"/>
    <property type="match status" value="1"/>
</dbReference>
<feature type="region of interest" description="Disordered" evidence="1">
    <location>
        <begin position="178"/>
        <end position="201"/>
    </location>
</feature>
<dbReference type="Pfam" id="PF13519">
    <property type="entry name" value="VWA_2"/>
    <property type="match status" value="1"/>
</dbReference>
<dbReference type="InterPro" id="IPR036465">
    <property type="entry name" value="vWFA_dom_sf"/>
</dbReference>
<dbReference type="CDD" id="cd01454">
    <property type="entry name" value="vWA_norD_type"/>
    <property type="match status" value="1"/>
</dbReference>
<accession>A0A6S6Y0X3</accession>
<proteinExistence type="predicted"/>
<reference evidence="2 3" key="1">
    <citation type="submission" date="2020-03" db="EMBL/GenBank/DDBJ databases">
        <authorList>
            <consortium name="Genoscope - CEA"/>
            <person name="William W."/>
        </authorList>
    </citation>
    <scope>NUCLEOTIDE SEQUENCE [LARGE SCALE GENOMIC DNA]</scope>
    <source>
        <strain evidence="3">DSM 16959</strain>
    </source>
</reference>
<dbReference type="InterPro" id="IPR002035">
    <property type="entry name" value="VWF_A"/>
</dbReference>
<dbReference type="AlphaFoldDB" id="A0A6S6Y0X3"/>
<dbReference type="SMART" id="SM00327">
    <property type="entry name" value="VWA"/>
    <property type="match status" value="1"/>
</dbReference>
<protein>
    <submittedName>
        <fullName evidence="2">Uncharacterized protein</fullName>
    </submittedName>
</protein>
<dbReference type="Proteomes" id="UP000515733">
    <property type="component" value="Chromosome"/>
</dbReference>
<dbReference type="InterPro" id="IPR051928">
    <property type="entry name" value="NorD/CobT"/>
</dbReference>
<evidence type="ECO:0000313" key="2">
    <source>
        <dbReference type="EMBL" id="CAB1370421.1"/>
    </source>
</evidence>